<comment type="caution">
    <text evidence="1">The sequence shown here is derived from an EMBL/GenBank/DDBJ whole genome shotgun (WGS) entry which is preliminary data.</text>
</comment>
<evidence type="ECO:0000313" key="1">
    <source>
        <dbReference type="EMBL" id="KAI5663861.1"/>
    </source>
</evidence>
<protein>
    <submittedName>
        <fullName evidence="1">Uncharacterized protein</fullName>
    </submittedName>
</protein>
<reference evidence="2" key="1">
    <citation type="journal article" date="2023" name="Nat. Plants">
        <title>Single-cell RNA sequencing provides a high-resolution roadmap for understanding the multicellular compartmentation of specialized metabolism.</title>
        <authorList>
            <person name="Sun S."/>
            <person name="Shen X."/>
            <person name="Li Y."/>
            <person name="Li Y."/>
            <person name="Wang S."/>
            <person name="Li R."/>
            <person name="Zhang H."/>
            <person name="Shen G."/>
            <person name="Guo B."/>
            <person name="Wei J."/>
            <person name="Xu J."/>
            <person name="St-Pierre B."/>
            <person name="Chen S."/>
            <person name="Sun C."/>
        </authorList>
    </citation>
    <scope>NUCLEOTIDE SEQUENCE [LARGE SCALE GENOMIC DNA]</scope>
</reference>
<name>A0ACC0ATA9_CATRO</name>
<gene>
    <name evidence="1" type="ORF">M9H77_23184</name>
</gene>
<organism evidence="1 2">
    <name type="scientific">Catharanthus roseus</name>
    <name type="common">Madagascar periwinkle</name>
    <name type="synonym">Vinca rosea</name>
    <dbReference type="NCBI Taxonomy" id="4058"/>
    <lineage>
        <taxon>Eukaryota</taxon>
        <taxon>Viridiplantae</taxon>
        <taxon>Streptophyta</taxon>
        <taxon>Embryophyta</taxon>
        <taxon>Tracheophyta</taxon>
        <taxon>Spermatophyta</taxon>
        <taxon>Magnoliopsida</taxon>
        <taxon>eudicotyledons</taxon>
        <taxon>Gunneridae</taxon>
        <taxon>Pentapetalae</taxon>
        <taxon>asterids</taxon>
        <taxon>lamiids</taxon>
        <taxon>Gentianales</taxon>
        <taxon>Apocynaceae</taxon>
        <taxon>Rauvolfioideae</taxon>
        <taxon>Vinceae</taxon>
        <taxon>Catharanthinae</taxon>
        <taxon>Catharanthus</taxon>
    </lineage>
</organism>
<keyword evidence="2" id="KW-1185">Reference proteome</keyword>
<dbReference type="Proteomes" id="UP001060085">
    <property type="component" value="Linkage Group LG05"/>
</dbReference>
<accession>A0ACC0ATA9</accession>
<proteinExistence type="predicted"/>
<sequence length="120" mass="13928">MCNTGCDTTKKLVLHYPVILSRVFASCHINFAEERRLSTGLQQLLMGRGEPSMDQPSVEDRMWERNLVNFLSIKKTNQTDLGTFSSQLVEDMMRLMSPTTPQMMRKMRTVPRTQSQQMHF</sequence>
<evidence type="ECO:0000313" key="2">
    <source>
        <dbReference type="Proteomes" id="UP001060085"/>
    </source>
</evidence>
<dbReference type="EMBL" id="CM044705">
    <property type="protein sequence ID" value="KAI5663861.1"/>
    <property type="molecule type" value="Genomic_DNA"/>
</dbReference>